<keyword evidence="1" id="KW-1133">Transmembrane helix</keyword>
<dbReference type="Proteomes" id="UP000516230">
    <property type="component" value="Chromosome"/>
</dbReference>
<dbReference type="RefSeq" id="WP_187740116.1">
    <property type="nucleotide sequence ID" value="NZ_CP060825.1"/>
</dbReference>
<keyword evidence="1" id="KW-0472">Membrane</keyword>
<evidence type="ECO:0000256" key="1">
    <source>
        <dbReference type="SAM" id="Phobius"/>
    </source>
</evidence>
<protein>
    <submittedName>
        <fullName evidence="2">Uncharacterized protein</fullName>
    </submittedName>
</protein>
<proteinExistence type="predicted"/>
<name>A0A7H0HQX9_9ACTN</name>
<feature type="transmembrane region" description="Helical" evidence="1">
    <location>
        <begin position="87"/>
        <end position="107"/>
    </location>
</feature>
<reference evidence="2 3" key="1">
    <citation type="submission" date="2020-08" db="EMBL/GenBank/DDBJ databases">
        <title>A novel species.</title>
        <authorList>
            <person name="Gao J."/>
        </authorList>
    </citation>
    <scope>NUCLEOTIDE SEQUENCE [LARGE SCALE GENOMIC DNA]</scope>
    <source>
        <strain evidence="2 3">CRPJ-33</strain>
    </source>
</reference>
<dbReference type="AlphaFoldDB" id="A0A7H0HQX9"/>
<dbReference type="KEGG" id="sgj:IAG43_08320"/>
<dbReference type="EMBL" id="CP060825">
    <property type="protein sequence ID" value="QNP62945.1"/>
    <property type="molecule type" value="Genomic_DNA"/>
</dbReference>
<evidence type="ECO:0000313" key="2">
    <source>
        <dbReference type="EMBL" id="QNP62945.1"/>
    </source>
</evidence>
<keyword evidence="3" id="KW-1185">Reference proteome</keyword>
<organism evidence="2 3">
    <name type="scientific">Streptomyces genisteinicus</name>
    <dbReference type="NCBI Taxonomy" id="2768068"/>
    <lineage>
        <taxon>Bacteria</taxon>
        <taxon>Bacillati</taxon>
        <taxon>Actinomycetota</taxon>
        <taxon>Actinomycetes</taxon>
        <taxon>Kitasatosporales</taxon>
        <taxon>Streptomycetaceae</taxon>
        <taxon>Streptomyces</taxon>
    </lineage>
</organism>
<keyword evidence="1" id="KW-0812">Transmembrane</keyword>
<evidence type="ECO:0000313" key="3">
    <source>
        <dbReference type="Proteomes" id="UP000516230"/>
    </source>
</evidence>
<sequence length="228" mass="23176">MNTASAFARREWGPLYAAVRPALAARSLRAVPLTLVSVGLTAVAWAVERRSWGLPVVEAVGGVRADDPLWLALARTPLSLFVPAERLPVWGALAQVLVVFGVAEIALGRRALVVIAYVSTLAGTAYARVGVAVGPDGAFGLPASDAAVLDTGPSAAVVGLTVCVCLRYRAWVTCALVVAAMAAEVAVEPDLAGKEHLAAVAAALVLCAGGAVARRRTAGGARGRAGPP</sequence>
<feature type="transmembrane region" description="Helical" evidence="1">
    <location>
        <begin position="114"/>
        <end position="134"/>
    </location>
</feature>
<feature type="transmembrane region" description="Helical" evidence="1">
    <location>
        <begin position="196"/>
        <end position="213"/>
    </location>
</feature>
<gene>
    <name evidence="2" type="ORF">IAG43_08320</name>
</gene>
<accession>A0A7H0HQX9</accession>
<feature type="transmembrane region" description="Helical" evidence="1">
    <location>
        <begin position="30"/>
        <end position="47"/>
    </location>
</feature>